<evidence type="ECO:0000313" key="3">
    <source>
        <dbReference type="EMBL" id="BBH22983.1"/>
    </source>
</evidence>
<accession>A0A3G9JDB9</accession>
<evidence type="ECO:0000256" key="2">
    <source>
        <dbReference type="ARBA" id="ARBA00022729"/>
    </source>
</evidence>
<dbReference type="PANTHER" id="PTHR34216:SF3">
    <property type="entry name" value="POLY-BETA-1,6-N-ACETYL-D-GLUCOSAMINE N-DEACETYLASE"/>
    <property type="match status" value="1"/>
</dbReference>
<dbReference type="GO" id="GO:0005576">
    <property type="term" value="C:extracellular region"/>
    <property type="evidence" value="ECO:0007669"/>
    <property type="project" value="UniProtKB-SubCell"/>
</dbReference>
<keyword evidence="4" id="KW-1185">Reference proteome</keyword>
<name>A0A3G9JDB9_9BACL</name>
<comment type="subcellular location">
    <subcellularLocation>
        <location evidence="1">Secreted</location>
    </subcellularLocation>
</comment>
<dbReference type="Pfam" id="PF01522">
    <property type="entry name" value="Polysacc_deac_1"/>
    <property type="match status" value="1"/>
</dbReference>
<dbReference type="InterPro" id="IPR002509">
    <property type="entry name" value="NODB_dom"/>
</dbReference>
<organism evidence="3 4">
    <name type="scientific">Paenibacillus baekrokdamisoli</name>
    <dbReference type="NCBI Taxonomy" id="1712516"/>
    <lineage>
        <taxon>Bacteria</taxon>
        <taxon>Bacillati</taxon>
        <taxon>Bacillota</taxon>
        <taxon>Bacilli</taxon>
        <taxon>Bacillales</taxon>
        <taxon>Paenibacillaceae</taxon>
        <taxon>Paenibacillus</taxon>
    </lineage>
</organism>
<dbReference type="Gene3D" id="3.20.20.370">
    <property type="entry name" value="Glycoside hydrolase/deacetylase"/>
    <property type="match status" value="1"/>
</dbReference>
<keyword evidence="2" id="KW-0732">Signal</keyword>
<dbReference type="RefSeq" id="WP_232015912.1">
    <property type="nucleotide sequence ID" value="NZ_AP019308.1"/>
</dbReference>
<dbReference type="PANTHER" id="PTHR34216">
    <property type="match status" value="1"/>
</dbReference>
<protein>
    <submittedName>
        <fullName evidence="3">Uncharacterized protein</fullName>
    </submittedName>
</protein>
<dbReference type="PROSITE" id="PS51677">
    <property type="entry name" value="NODB"/>
    <property type="match status" value="1"/>
</dbReference>
<dbReference type="KEGG" id="pbk:Back11_43280"/>
<dbReference type="AlphaFoldDB" id="A0A3G9JDB9"/>
<dbReference type="GO" id="GO:0005975">
    <property type="term" value="P:carbohydrate metabolic process"/>
    <property type="evidence" value="ECO:0007669"/>
    <property type="project" value="InterPro"/>
</dbReference>
<dbReference type="Proteomes" id="UP000275368">
    <property type="component" value="Chromosome"/>
</dbReference>
<dbReference type="SUPFAM" id="SSF88713">
    <property type="entry name" value="Glycoside hydrolase/deacetylase"/>
    <property type="match status" value="1"/>
</dbReference>
<dbReference type="GO" id="GO:0016810">
    <property type="term" value="F:hydrolase activity, acting on carbon-nitrogen (but not peptide) bonds"/>
    <property type="evidence" value="ECO:0007669"/>
    <property type="project" value="InterPro"/>
</dbReference>
<dbReference type="EMBL" id="AP019308">
    <property type="protein sequence ID" value="BBH22983.1"/>
    <property type="molecule type" value="Genomic_DNA"/>
</dbReference>
<dbReference type="InterPro" id="IPR051398">
    <property type="entry name" value="Polysacch_Deacetylase"/>
</dbReference>
<dbReference type="CDD" id="cd10918">
    <property type="entry name" value="CE4_NodB_like_5s_6s"/>
    <property type="match status" value="1"/>
</dbReference>
<reference evidence="3 4" key="1">
    <citation type="submission" date="2018-11" db="EMBL/GenBank/DDBJ databases">
        <title>Complete genome sequence of Paenibacillus baekrokdamisoli strain KCTC 33723.</title>
        <authorList>
            <person name="Kang S.W."/>
            <person name="Lee K.C."/>
            <person name="Kim K.K."/>
            <person name="Kim J.S."/>
            <person name="Kim D.S."/>
            <person name="Ko S.H."/>
            <person name="Yang S.H."/>
            <person name="Lee J.S."/>
        </authorList>
    </citation>
    <scope>NUCLEOTIDE SEQUENCE [LARGE SCALE GENOMIC DNA]</scope>
    <source>
        <strain evidence="3 4">KCTC 33723</strain>
    </source>
</reference>
<gene>
    <name evidence="3" type="ORF">Back11_43280</name>
</gene>
<evidence type="ECO:0000256" key="1">
    <source>
        <dbReference type="ARBA" id="ARBA00004613"/>
    </source>
</evidence>
<evidence type="ECO:0000313" key="4">
    <source>
        <dbReference type="Proteomes" id="UP000275368"/>
    </source>
</evidence>
<sequence>MGKMLQFAKSFIFSVIYFSGIYFILDKLFFTKGLYIVGYHRISENLPAKDVHVLAITQKNLADHFQYYNKQFEIITLDQVEPLLKQAKLKKNYMVVTFDDGYRDNFTLGQALFKKFEIPATIFLTASPIEERMPLWTDSIDHMVFSSKLDSVLLKLQNLKGEFSLTTQHDRVQLSELVKNEIKQHNEQIKQQMIKELGYRLEVGIMTSDALMINWHEVKQLMEVNVQMGSHTMHHPTLSAIDLQEAIGELKQSKSLIDQRIGQEVRHFAYPYGRSVDYNDAVKKEVSKIYSTAVTAINGINYSGHDLWELDRVIVENIGVQQLRFRLLKLKIKHYFNKNRR</sequence>
<dbReference type="InterPro" id="IPR011330">
    <property type="entry name" value="Glyco_hydro/deAcase_b/a-brl"/>
</dbReference>
<proteinExistence type="predicted"/>